<feature type="signal peptide" evidence="1">
    <location>
        <begin position="1"/>
        <end position="23"/>
    </location>
</feature>
<dbReference type="PROSITE" id="PS51257">
    <property type="entry name" value="PROKAR_LIPOPROTEIN"/>
    <property type="match status" value="1"/>
</dbReference>
<dbReference type="AlphaFoldDB" id="A0A344UN65"/>
<dbReference type="KEGG" id="chrb:DK843_21875"/>
<proteinExistence type="predicted"/>
<dbReference type="Pfam" id="PF00563">
    <property type="entry name" value="EAL"/>
    <property type="match status" value="1"/>
</dbReference>
<evidence type="ECO:0000313" key="4">
    <source>
        <dbReference type="Proteomes" id="UP000252038"/>
    </source>
</evidence>
<dbReference type="EMBL" id="CP029554">
    <property type="protein sequence ID" value="AXE36713.1"/>
    <property type="molecule type" value="Genomic_DNA"/>
</dbReference>
<dbReference type="PROSITE" id="PS50883">
    <property type="entry name" value="EAL"/>
    <property type="match status" value="1"/>
</dbReference>
<dbReference type="SUPFAM" id="SSF141868">
    <property type="entry name" value="EAL domain-like"/>
    <property type="match status" value="1"/>
</dbReference>
<protein>
    <recommendedName>
        <fullName evidence="2">EAL domain-containing protein</fullName>
    </recommendedName>
</protein>
<sequence length="309" mass="35181">MPLMKRFKPVKALPAGFAPAMLAACQQLLRQEGVQAKLQWNTQEVFANFDGWWLCSGFIPQARVRDDRCQLLQYAARLRIYGQFGQVLPANWLFAMNYGETKAVALLKLIRVLHVLNHLGRNGRHLPLRIDVDPRICHAYSDRIVDFTSRLLEMLEFPAHQAQMLLFLDERTAELGLSLLRRYRQHGHRLALGDFGAGAQDLLRLWRLGPDGLALAPSFMSRAIMYPRVREQLLALMPQLAEQGFALAVEDIVCDNMLAVARRMRADYCSGPLLSERLRRLPGDKARDAAVGAWSVDKKPDREPRLFIV</sequence>
<accession>A0A344UN65</accession>
<evidence type="ECO:0000259" key="2">
    <source>
        <dbReference type="PROSITE" id="PS50883"/>
    </source>
</evidence>
<reference evidence="3 4" key="1">
    <citation type="submission" date="2018-05" db="EMBL/GenBank/DDBJ databases">
        <title>Genome sequencing, assembly and analysis of the novel insecticidal bacterium, Chromobacterium phragmitis.</title>
        <authorList>
            <person name="Sparks M.E."/>
            <person name="Blackburn M.B."/>
            <person name="Gundersen-Rindal D.E."/>
        </authorList>
    </citation>
    <scope>NUCLEOTIDE SEQUENCE [LARGE SCALE GENOMIC DNA]</scope>
    <source>
        <strain evidence="3">IIBBL 274-1</strain>
    </source>
</reference>
<dbReference type="Proteomes" id="UP000252038">
    <property type="component" value="Chromosome"/>
</dbReference>
<keyword evidence="1" id="KW-0732">Signal</keyword>
<feature type="chain" id="PRO_5016692592" description="EAL domain-containing protein" evidence="1">
    <location>
        <begin position="24"/>
        <end position="309"/>
    </location>
</feature>
<feature type="domain" description="EAL" evidence="2">
    <location>
        <begin position="35"/>
        <end position="291"/>
    </location>
</feature>
<gene>
    <name evidence="3" type="ORF">DK843_21875</name>
</gene>
<evidence type="ECO:0000313" key="3">
    <source>
        <dbReference type="EMBL" id="AXE36713.1"/>
    </source>
</evidence>
<evidence type="ECO:0000256" key="1">
    <source>
        <dbReference type="SAM" id="SignalP"/>
    </source>
</evidence>
<dbReference type="InterPro" id="IPR035919">
    <property type="entry name" value="EAL_sf"/>
</dbReference>
<dbReference type="Gene3D" id="3.20.20.450">
    <property type="entry name" value="EAL domain"/>
    <property type="match status" value="1"/>
</dbReference>
<name>A0A344UN65_9NEIS</name>
<organism evidence="3 4">
    <name type="scientific">Chromobacterium phragmitis</name>
    <dbReference type="NCBI Taxonomy" id="2202141"/>
    <lineage>
        <taxon>Bacteria</taxon>
        <taxon>Pseudomonadati</taxon>
        <taxon>Pseudomonadota</taxon>
        <taxon>Betaproteobacteria</taxon>
        <taxon>Neisseriales</taxon>
        <taxon>Chromobacteriaceae</taxon>
        <taxon>Chromobacterium</taxon>
    </lineage>
</organism>
<dbReference type="InterPro" id="IPR001633">
    <property type="entry name" value="EAL_dom"/>
</dbReference>